<keyword evidence="5" id="KW-0998">Cell outer membrane</keyword>
<dbReference type="OrthoDB" id="727588at2"/>
<dbReference type="SUPFAM" id="SSF48452">
    <property type="entry name" value="TPR-like"/>
    <property type="match status" value="1"/>
</dbReference>
<evidence type="ECO:0000313" key="10">
    <source>
        <dbReference type="Proteomes" id="UP000286063"/>
    </source>
</evidence>
<name>A0A413INR1_9BACT</name>
<dbReference type="Gene3D" id="1.25.40.900">
    <property type="match status" value="1"/>
</dbReference>
<evidence type="ECO:0000256" key="5">
    <source>
        <dbReference type="ARBA" id="ARBA00023237"/>
    </source>
</evidence>
<comment type="similarity">
    <text evidence="2">Belongs to the SusD family.</text>
</comment>
<organism evidence="9 10">
    <name type="scientific">Butyricimonas virosa</name>
    <dbReference type="NCBI Taxonomy" id="544645"/>
    <lineage>
        <taxon>Bacteria</taxon>
        <taxon>Pseudomonadati</taxon>
        <taxon>Bacteroidota</taxon>
        <taxon>Bacteroidia</taxon>
        <taxon>Bacteroidales</taxon>
        <taxon>Odoribacteraceae</taxon>
        <taxon>Butyricimonas</taxon>
    </lineage>
</organism>
<evidence type="ECO:0000256" key="6">
    <source>
        <dbReference type="SAM" id="SignalP"/>
    </source>
</evidence>
<dbReference type="Pfam" id="PF14322">
    <property type="entry name" value="SusD-like_3"/>
    <property type="match status" value="1"/>
</dbReference>
<gene>
    <name evidence="9" type="ORF">DXA50_08675</name>
</gene>
<sequence length="478" mass="54971">MKKIMKTAYLFALIVGAFMFTGCEDWFDVSSDIDAKEDDLYKTENGYFDALIGVYAKMAGTSLYGDQMTISTMDLLAYSYVLRDGAPEIYTSFANFDYKTANTEKVIASIWEGMYNAIANDNKLLERLENADRKIFDDDNYDLIKGEALALRAYLHFDLLRMFGPSKALDKGEKCMPYVTTFGQGNTAYSTFDQVIEKVLADIDAAIPLFDKDPIWTPMETPSNVYLVNRKVRMNAFSVRALRARVMLYAGKTDSEVYDFVSELMDTLQTNINYPRLTTSPQDIDKDKIISGELLFGLYVDKLSNVASGYFPSVTTSKELGSTKEKLDVIFEADKYKMSDVRYELLFVTEEGLPRMRKFRQEQTDNQRSRNQMPMLRLSEIYYIAAETAPDVETALVYINAIRTARSLLGVELNTKEEVISYLDAEYRREMLAEGQIFYRYKYRNLENIPDCEIKIADKLSEVYRFPLPQQEQEWGQK</sequence>
<dbReference type="Pfam" id="PF07980">
    <property type="entry name" value="SusD_RagB"/>
    <property type="match status" value="1"/>
</dbReference>
<dbReference type="EMBL" id="QSCR01000012">
    <property type="protein sequence ID" value="RGY18250.1"/>
    <property type="molecule type" value="Genomic_DNA"/>
</dbReference>
<dbReference type="Gene3D" id="1.25.40.390">
    <property type="match status" value="1"/>
</dbReference>
<comment type="subcellular location">
    <subcellularLocation>
        <location evidence="1">Cell outer membrane</location>
    </subcellularLocation>
</comment>
<accession>A0A413INR1</accession>
<evidence type="ECO:0000256" key="1">
    <source>
        <dbReference type="ARBA" id="ARBA00004442"/>
    </source>
</evidence>
<dbReference type="InterPro" id="IPR011990">
    <property type="entry name" value="TPR-like_helical_dom_sf"/>
</dbReference>
<dbReference type="Proteomes" id="UP000286063">
    <property type="component" value="Unassembled WGS sequence"/>
</dbReference>
<feature type="domain" description="SusD-like N-terminal" evidence="8">
    <location>
        <begin position="25"/>
        <end position="214"/>
    </location>
</feature>
<dbReference type="GO" id="GO:0009279">
    <property type="term" value="C:cell outer membrane"/>
    <property type="evidence" value="ECO:0007669"/>
    <property type="project" value="UniProtKB-SubCell"/>
</dbReference>
<reference evidence="9 10" key="1">
    <citation type="submission" date="2018-08" db="EMBL/GenBank/DDBJ databases">
        <title>A genome reference for cultivated species of the human gut microbiota.</title>
        <authorList>
            <person name="Zou Y."/>
            <person name="Xue W."/>
            <person name="Luo G."/>
        </authorList>
    </citation>
    <scope>NUCLEOTIDE SEQUENCE [LARGE SCALE GENOMIC DNA]</scope>
    <source>
        <strain evidence="9 10">OF02-7</strain>
    </source>
</reference>
<proteinExistence type="inferred from homology"/>
<dbReference type="InterPro" id="IPR033985">
    <property type="entry name" value="SusD-like_N"/>
</dbReference>
<keyword evidence="4" id="KW-0472">Membrane</keyword>
<feature type="signal peptide" evidence="6">
    <location>
        <begin position="1"/>
        <end position="21"/>
    </location>
</feature>
<evidence type="ECO:0000313" key="9">
    <source>
        <dbReference type="EMBL" id="RGY18250.1"/>
    </source>
</evidence>
<feature type="domain" description="RagB/SusD" evidence="7">
    <location>
        <begin position="352"/>
        <end position="439"/>
    </location>
</feature>
<dbReference type="Gene3D" id="2.20.20.130">
    <property type="match status" value="1"/>
</dbReference>
<evidence type="ECO:0000256" key="3">
    <source>
        <dbReference type="ARBA" id="ARBA00022729"/>
    </source>
</evidence>
<evidence type="ECO:0000259" key="7">
    <source>
        <dbReference type="Pfam" id="PF07980"/>
    </source>
</evidence>
<protein>
    <submittedName>
        <fullName evidence="9">RagB/SusD family nutrient uptake outer membrane protein</fullName>
    </submittedName>
</protein>
<feature type="chain" id="PRO_5019167187" evidence="6">
    <location>
        <begin position="22"/>
        <end position="478"/>
    </location>
</feature>
<comment type="caution">
    <text evidence="9">The sequence shown here is derived from an EMBL/GenBank/DDBJ whole genome shotgun (WGS) entry which is preliminary data.</text>
</comment>
<keyword evidence="3 6" id="KW-0732">Signal</keyword>
<dbReference type="RefSeq" id="WP_117775002.1">
    <property type="nucleotide sequence ID" value="NZ_CAUGOG010000010.1"/>
</dbReference>
<dbReference type="InterPro" id="IPR012944">
    <property type="entry name" value="SusD_RagB_dom"/>
</dbReference>
<dbReference type="AlphaFoldDB" id="A0A413INR1"/>
<evidence type="ECO:0000256" key="2">
    <source>
        <dbReference type="ARBA" id="ARBA00006275"/>
    </source>
</evidence>
<evidence type="ECO:0000256" key="4">
    <source>
        <dbReference type="ARBA" id="ARBA00023136"/>
    </source>
</evidence>
<evidence type="ECO:0000259" key="8">
    <source>
        <dbReference type="Pfam" id="PF14322"/>
    </source>
</evidence>
<dbReference type="PROSITE" id="PS51257">
    <property type="entry name" value="PROKAR_LIPOPROTEIN"/>
    <property type="match status" value="1"/>
</dbReference>